<evidence type="ECO:0000256" key="1">
    <source>
        <dbReference type="ARBA" id="ARBA00022737"/>
    </source>
</evidence>
<evidence type="ECO:0008006" key="5">
    <source>
        <dbReference type="Google" id="ProtNLM"/>
    </source>
</evidence>
<gene>
    <name evidence="3" type="ORF">GOP47_0003372</name>
</gene>
<sequence>MERKRTSLSFVRSLKDCAKRKDLYQGSRIHADICDSGLLEKNAYLGNMLVTMYVKCGASVRAKEVFDELPLRDVISWNALIAGYTHQGQGQEALGCFQQMQSEGFSPDAITYTCILKACGSTLDIDIGTKIHDDIASQGLLQKHVVLGTTLVDMYAKCGALQKAQKVLEELPVRNVVSWNALIAGYAQQEQGQRALCCFQRMQSEGLSPDAITYACILKACGSTQDADMGIKIHNDIVSQGLLQKNVVLGNALIDMYAKCGALQKAQKVLEELFIRDVVSWNVLIAGYVQQGQGQEALGCFQRMQGEGLSPDAITYACILKACGSMQDADMGTKIHDDIVSQGLLQKKVMLGNALVDMYAKCGALQKAQKVLEELPVRNVVSWNALIVGYAQQEQGQKALGCFQQMQSEGLSPDAITYACILKACGSMQDVVTGIKIHADIVNEGMLRKFVVLGNALVDMYAKCGLIQKAQRVLEELCVRDVVSWNALIAGYAQQGQGKEALDCFQQMRSEGLYPNAITFACILKACGSMQDADMGTKIHDDIVSQGLLQKNVVLGTALVDMYAKCGALQKAQKVLQELPVRNVVSWNALIAGYAQQEQGQKALGCFQRMQSEGLSPDAITYACILKACGSTQDADIGIKIHADIVSQGMLKEDVVLGNALVDMYAKCGLLRKAQSVLEELHVRDVVSWNALIAGYAQQGQGKEALDCFQQMRSEAVSPNAITYVCILKACGSTQDADMGIQIHDDIVSQGLLQKNVVLGNALVDMYAKCGALQKAQKVLEELSVWDVVSWNALIGGYAQQGQGREALGCFQRMQSEGLSPDAITYICILKACGSMQDADMGTKIHDDIVSQGLLQNNVELGNALVDMYAKCGALEKAQKVLEELPVRNVDSWNALIAGYLQQGQSQEALCCFQQMQSEGLSPNAITLKACRSMQDADMGLKIHADIASQGLLKKDAVLGNALVDMYAKCGALQKAQKLLEELPARNVDSWNALIAGYAEQGQAQEALGCFQRMQRECISPNPATYTFVLKAMLTS</sequence>
<feature type="repeat" description="PPR" evidence="2">
    <location>
        <begin position="277"/>
        <end position="311"/>
    </location>
</feature>
<dbReference type="InterPro" id="IPR046960">
    <property type="entry name" value="PPR_At4g14850-like_plant"/>
</dbReference>
<accession>A0A9D4VCN5</accession>
<keyword evidence="1" id="KW-0677">Repeat</keyword>
<evidence type="ECO:0000313" key="4">
    <source>
        <dbReference type="Proteomes" id="UP000886520"/>
    </source>
</evidence>
<dbReference type="FunFam" id="1.25.40.10:FF:000144">
    <property type="entry name" value="Pentatricopeptide repeat-containing protein, mitochondrial"/>
    <property type="match status" value="2"/>
</dbReference>
<feature type="repeat" description="PPR" evidence="2">
    <location>
        <begin position="175"/>
        <end position="209"/>
    </location>
</feature>
<feature type="repeat" description="PPR" evidence="2">
    <location>
        <begin position="889"/>
        <end position="923"/>
    </location>
</feature>
<dbReference type="EMBL" id="JABFUD020000002">
    <property type="protein sequence ID" value="KAI5083629.1"/>
    <property type="molecule type" value="Genomic_DNA"/>
</dbReference>
<dbReference type="FunFam" id="1.25.40.10:FF:000073">
    <property type="entry name" value="Pentatricopeptide repeat-containing protein chloroplastic"/>
    <property type="match status" value="4"/>
</dbReference>
<dbReference type="PANTHER" id="PTHR24015">
    <property type="entry name" value="OS07G0578800 PROTEIN-RELATED"/>
    <property type="match status" value="1"/>
</dbReference>
<dbReference type="PANTHER" id="PTHR24015:SF739">
    <property type="entry name" value="OS03G0644200 PROTEIN"/>
    <property type="match status" value="1"/>
</dbReference>
<dbReference type="SUPFAM" id="SSF48452">
    <property type="entry name" value="TPR-like"/>
    <property type="match status" value="1"/>
</dbReference>
<dbReference type="OrthoDB" id="1934782at2759"/>
<proteinExistence type="predicted"/>
<dbReference type="SUPFAM" id="SSF81901">
    <property type="entry name" value="HCP-like"/>
    <property type="match status" value="1"/>
</dbReference>
<protein>
    <recommendedName>
        <fullName evidence="5">Pentatricopeptide repeat-containing protein</fullName>
    </recommendedName>
</protein>
<dbReference type="Proteomes" id="UP000886520">
    <property type="component" value="Chromosome 3"/>
</dbReference>
<name>A0A9D4VCN5_ADICA</name>
<dbReference type="NCBIfam" id="TIGR00756">
    <property type="entry name" value="PPR"/>
    <property type="match status" value="10"/>
</dbReference>
<dbReference type="FunFam" id="1.25.40.10:FF:000031">
    <property type="entry name" value="Pentatricopeptide repeat-containing protein mitochondrial"/>
    <property type="match status" value="2"/>
</dbReference>
<dbReference type="AlphaFoldDB" id="A0A9D4VCN5"/>
<reference evidence="3" key="1">
    <citation type="submission" date="2021-01" db="EMBL/GenBank/DDBJ databases">
        <title>Adiantum capillus-veneris genome.</title>
        <authorList>
            <person name="Fang Y."/>
            <person name="Liao Q."/>
        </authorList>
    </citation>
    <scope>NUCLEOTIDE SEQUENCE</scope>
    <source>
        <strain evidence="3">H3</strain>
        <tissue evidence="3">Leaf</tissue>
    </source>
</reference>
<dbReference type="GO" id="GO:0009451">
    <property type="term" value="P:RNA modification"/>
    <property type="evidence" value="ECO:0007669"/>
    <property type="project" value="InterPro"/>
</dbReference>
<comment type="caution">
    <text evidence="3">The sequence shown here is derived from an EMBL/GenBank/DDBJ whole genome shotgun (WGS) entry which is preliminary data.</text>
</comment>
<feature type="repeat" description="PPR" evidence="2">
    <location>
        <begin position="583"/>
        <end position="617"/>
    </location>
</feature>
<dbReference type="PROSITE" id="PS51375">
    <property type="entry name" value="PPR"/>
    <property type="match status" value="10"/>
</dbReference>
<feature type="repeat" description="PPR" evidence="2">
    <location>
        <begin position="685"/>
        <end position="719"/>
    </location>
</feature>
<dbReference type="Gene3D" id="1.25.40.10">
    <property type="entry name" value="Tetratricopeptide repeat domain"/>
    <property type="match status" value="9"/>
</dbReference>
<dbReference type="Pfam" id="PF13041">
    <property type="entry name" value="PPR_2"/>
    <property type="match status" value="10"/>
</dbReference>
<organism evidence="3 4">
    <name type="scientific">Adiantum capillus-veneris</name>
    <name type="common">Maidenhair fern</name>
    <dbReference type="NCBI Taxonomy" id="13818"/>
    <lineage>
        <taxon>Eukaryota</taxon>
        <taxon>Viridiplantae</taxon>
        <taxon>Streptophyta</taxon>
        <taxon>Embryophyta</taxon>
        <taxon>Tracheophyta</taxon>
        <taxon>Polypodiopsida</taxon>
        <taxon>Polypodiidae</taxon>
        <taxon>Polypodiales</taxon>
        <taxon>Pteridineae</taxon>
        <taxon>Pteridaceae</taxon>
        <taxon>Vittarioideae</taxon>
        <taxon>Adiantum</taxon>
    </lineage>
</organism>
<feature type="repeat" description="PPR" evidence="2">
    <location>
        <begin position="73"/>
        <end position="107"/>
    </location>
</feature>
<feature type="repeat" description="PPR" evidence="2">
    <location>
        <begin position="987"/>
        <end position="1021"/>
    </location>
</feature>
<dbReference type="FunFam" id="1.25.40.10:FF:000285">
    <property type="entry name" value="Pentatricopeptide repeat-containing protein, chloroplastic"/>
    <property type="match status" value="1"/>
</dbReference>
<dbReference type="Pfam" id="PF01535">
    <property type="entry name" value="PPR"/>
    <property type="match status" value="2"/>
</dbReference>
<feature type="repeat" description="PPR" evidence="2">
    <location>
        <begin position="379"/>
        <end position="413"/>
    </location>
</feature>
<feature type="repeat" description="PPR" evidence="2">
    <location>
        <begin position="481"/>
        <end position="515"/>
    </location>
</feature>
<evidence type="ECO:0000313" key="3">
    <source>
        <dbReference type="EMBL" id="KAI5083629.1"/>
    </source>
</evidence>
<keyword evidence="4" id="KW-1185">Reference proteome</keyword>
<dbReference type="InterPro" id="IPR011990">
    <property type="entry name" value="TPR-like_helical_dom_sf"/>
</dbReference>
<evidence type="ECO:0000256" key="2">
    <source>
        <dbReference type="PROSITE-ProRule" id="PRU00708"/>
    </source>
</evidence>
<dbReference type="FunFam" id="1.25.40.10:FF:000381">
    <property type="entry name" value="Pentatricopeptide repeat-containing protein"/>
    <property type="match status" value="1"/>
</dbReference>
<dbReference type="GO" id="GO:0003723">
    <property type="term" value="F:RNA binding"/>
    <property type="evidence" value="ECO:0007669"/>
    <property type="project" value="InterPro"/>
</dbReference>
<dbReference type="InterPro" id="IPR002885">
    <property type="entry name" value="PPR_rpt"/>
</dbReference>
<feature type="repeat" description="PPR" evidence="2">
    <location>
        <begin position="787"/>
        <end position="821"/>
    </location>
</feature>